<dbReference type="InterPro" id="IPR007527">
    <property type="entry name" value="Znf_SWIM"/>
</dbReference>
<reference evidence="3" key="1">
    <citation type="journal article" date="2011" name="Environ. Microbiol.">
        <title>Genomic insights into the metabolic potential of the polycyclic aromatic hydrocarbon degrading sulfate-reducing Deltaproteobacterium N47.</title>
        <authorList>
            <person name="Bergmann F."/>
            <person name="Selesi D."/>
            <person name="Weinmaier T."/>
            <person name="Tischler P."/>
            <person name="Rattei T."/>
            <person name="Meckenstock R.U."/>
        </authorList>
    </citation>
    <scope>NUCLEOTIDE SEQUENCE</scope>
</reference>
<evidence type="ECO:0000259" key="2">
    <source>
        <dbReference type="PROSITE" id="PS50966"/>
    </source>
</evidence>
<dbReference type="PANTHER" id="PTHR38133:SF1">
    <property type="entry name" value="SLR1429 PROTEIN"/>
    <property type="match status" value="1"/>
</dbReference>
<accession>E1YMI2</accession>
<feature type="domain" description="SWIM-type" evidence="2">
    <location>
        <begin position="153"/>
        <end position="183"/>
    </location>
</feature>
<keyword evidence="1" id="KW-0863">Zinc-finger</keyword>
<organism evidence="3">
    <name type="scientific">uncultured Desulfobacterium sp</name>
    <dbReference type="NCBI Taxonomy" id="201089"/>
    <lineage>
        <taxon>Bacteria</taxon>
        <taxon>Pseudomonadati</taxon>
        <taxon>Thermodesulfobacteriota</taxon>
        <taxon>Desulfobacteria</taxon>
        <taxon>Desulfobacterales</taxon>
        <taxon>Desulfobacteriaceae</taxon>
        <taxon>Desulfobacterium</taxon>
        <taxon>environmental samples</taxon>
    </lineage>
</organism>
<protein>
    <recommendedName>
        <fullName evidence="2">SWIM-type domain-containing protein</fullName>
    </recommendedName>
</protein>
<sequence>MGRWNYYPRYVSVGEKKEKAQKQLKKLLQKDPGITPVILEGNRLAQTWWGKSWNLNLERYADYSNRIGRGRSYVRMGAVLDLKINSGRVDAIVQGTRTKPYDISIKIEAISLPVWNRMKAAAAKELDSLQDLLAGKFPKALGEIFMEKDNGLFPSPKEIKFNCSCPDWASMCKHVSATLYAVGARLDEDPGLFFKLRQVKMSDLISHALKDRTSNLLQSAEKKTARVMDDSALSDIFGIDLDTDTVAETTAAYNPAKKKEALKPEKKPKALKKIKETEKIIKLPVKASKSLKKDIGDAQAAQILRIVKRAKNGIDVAALQKKTGIDGKKIRSTLYSAFKKGTIARAGRGVYTGKQKQKL</sequence>
<dbReference type="AlphaFoldDB" id="E1YMI2"/>
<gene>
    <name evidence="3" type="ORF">N47_N26010</name>
</gene>
<keyword evidence="1" id="KW-0862">Zinc</keyword>
<evidence type="ECO:0000313" key="3">
    <source>
        <dbReference type="EMBL" id="CBX31776.1"/>
    </source>
</evidence>
<evidence type="ECO:0000256" key="1">
    <source>
        <dbReference type="PROSITE-ProRule" id="PRU00325"/>
    </source>
</evidence>
<dbReference type="PANTHER" id="PTHR38133">
    <property type="entry name" value="SLR1429 PROTEIN"/>
    <property type="match status" value="1"/>
</dbReference>
<dbReference type="GO" id="GO:0008270">
    <property type="term" value="F:zinc ion binding"/>
    <property type="evidence" value="ECO:0007669"/>
    <property type="project" value="UniProtKB-KW"/>
</dbReference>
<keyword evidence="1" id="KW-0479">Metal-binding</keyword>
<dbReference type="EMBL" id="FR695879">
    <property type="protein sequence ID" value="CBX31776.1"/>
    <property type="molecule type" value="Genomic_DNA"/>
</dbReference>
<dbReference type="PROSITE" id="PS50966">
    <property type="entry name" value="ZF_SWIM"/>
    <property type="match status" value="1"/>
</dbReference>
<proteinExistence type="predicted"/>
<name>E1YMI2_9BACT</name>